<organism evidence="1 2">
    <name type="scientific">Vaccinium darrowii</name>
    <dbReference type="NCBI Taxonomy" id="229202"/>
    <lineage>
        <taxon>Eukaryota</taxon>
        <taxon>Viridiplantae</taxon>
        <taxon>Streptophyta</taxon>
        <taxon>Embryophyta</taxon>
        <taxon>Tracheophyta</taxon>
        <taxon>Spermatophyta</taxon>
        <taxon>Magnoliopsida</taxon>
        <taxon>eudicotyledons</taxon>
        <taxon>Gunneridae</taxon>
        <taxon>Pentapetalae</taxon>
        <taxon>asterids</taxon>
        <taxon>Ericales</taxon>
        <taxon>Ericaceae</taxon>
        <taxon>Vaccinioideae</taxon>
        <taxon>Vaccinieae</taxon>
        <taxon>Vaccinium</taxon>
    </lineage>
</organism>
<comment type="caution">
    <text evidence="1">The sequence shown here is derived from an EMBL/GenBank/DDBJ whole genome shotgun (WGS) entry which is preliminary data.</text>
</comment>
<gene>
    <name evidence="1" type="ORF">Vadar_021614</name>
</gene>
<dbReference type="Proteomes" id="UP000828048">
    <property type="component" value="Chromosome 3"/>
</dbReference>
<accession>A0ACB7YXS7</accession>
<dbReference type="EMBL" id="CM037153">
    <property type="protein sequence ID" value="KAH7858236.1"/>
    <property type="molecule type" value="Genomic_DNA"/>
</dbReference>
<evidence type="ECO:0000313" key="1">
    <source>
        <dbReference type="EMBL" id="KAH7858236.1"/>
    </source>
</evidence>
<name>A0ACB7YXS7_9ERIC</name>
<keyword evidence="2" id="KW-1185">Reference proteome</keyword>
<protein>
    <submittedName>
        <fullName evidence="1">Uncharacterized protein</fullName>
    </submittedName>
</protein>
<proteinExistence type="predicted"/>
<evidence type="ECO:0000313" key="2">
    <source>
        <dbReference type="Proteomes" id="UP000828048"/>
    </source>
</evidence>
<sequence length="339" mass="37738">MAKGKQKAMVANKQKDNALEKRNAEAKVTEKLKASCIGKGKQKSTYANKGKENAPVDLHHHRNGVVIRDEMQILICEEKRRAKTIAMEKLKGTSMGKGKQEVAYANKGQDNSMVPNKNVILKATLAKCARRERERSLKQSTTIPSGQCLQVDHQQDGQCLQPTENMNSFSIASRWHPTCLEQGTVSTNVAEPAQKRQMVMHSSTCSTGQPSTSFAPQRNWSTPISQLFQEDLCCRVDIEDILIPMGSRVHTPIHINLANAFTSLGATWDDKVLSGRGPVLFTIHGELRHRTGSLLPQTGQDGIYAQLYIIDLGTALDVHRRRNPQLGRDVLQIIQRRLS</sequence>
<reference evidence="1 2" key="1">
    <citation type="journal article" date="2021" name="Hortic Res">
        <title>High-quality reference genome and annotation aids understanding of berry development for evergreen blueberry (Vaccinium darrowii).</title>
        <authorList>
            <person name="Yu J."/>
            <person name="Hulse-Kemp A.M."/>
            <person name="Babiker E."/>
            <person name="Staton M."/>
        </authorList>
    </citation>
    <scope>NUCLEOTIDE SEQUENCE [LARGE SCALE GENOMIC DNA]</scope>
    <source>
        <strain evidence="2">cv. NJ 8807/NJ 8810</strain>
        <tissue evidence="1">Young leaf</tissue>
    </source>
</reference>